<reference evidence="3" key="1">
    <citation type="submission" date="2013-08" db="EMBL/GenBank/DDBJ databases">
        <authorList>
            <person name="Mendez C."/>
            <person name="Richter M."/>
            <person name="Ferrer M."/>
            <person name="Sanchez J."/>
        </authorList>
    </citation>
    <scope>NUCLEOTIDE SEQUENCE</scope>
</reference>
<reference evidence="3" key="2">
    <citation type="journal article" date="2014" name="ISME J.">
        <title>Microbial stratification in low pH oxic and suboxic macroscopic growths along an acid mine drainage.</title>
        <authorList>
            <person name="Mendez-Garcia C."/>
            <person name="Mesa V."/>
            <person name="Sprenger R.R."/>
            <person name="Richter M."/>
            <person name="Diez M.S."/>
            <person name="Solano J."/>
            <person name="Bargiela R."/>
            <person name="Golyshina O.V."/>
            <person name="Manteca A."/>
            <person name="Ramos J.L."/>
            <person name="Gallego J.R."/>
            <person name="Llorente I."/>
            <person name="Martins Dos Santos V.A."/>
            <person name="Jensen O.N."/>
            <person name="Pelaez A.I."/>
            <person name="Sanchez J."/>
            <person name="Ferrer M."/>
        </authorList>
    </citation>
    <scope>NUCLEOTIDE SEQUENCE</scope>
</reference>
<accession>T1BBC8</accession>
<feature type="non-terminal residue" evidence="3">
    <location>
        <position position="89"/>
    </location>
</feature>
<dbReference type="EMBL" id="AUZZ01000651">
    <property type="protein sequence ID" value="EQD67152.1"/>
    <property type="molecule type" value="Genomic_DNA"/>
</dbReference>
<evidence type="ECO:0000259" key="2">
    <source>
        <dbReference type="Pfam" id="PF25023"/>
    </source>
</evidence>
<organism evidence="3">
    <name type="scientific">mine drainage metagenome</name>
    <dbReference type="NCBI Taxonomy" id="410659"/>
    <lineage>
        <taxon>unclassified sequences</taxon>
        <taxon>metagenomes</taxon>
        <taxon>ecological metagenomes</taxon>
    </lineage>
</organism>
<evidence type="ECO:0000256" key="1">
    <source>
        <dbReference type="ARBA" id="ARBA00022737"/>
    </source>
</evidence>
<gene>
    <name evidence="3" type="ORF">B2A_00856</name>
</gene>
<sequence>MVYQGTFTRDADGRITQAVVDQNGTTTTWGYGYDSRGRLASVSENGSVIDTYGYDANGNRISENGQMVATYNADDQLTSYNGVTYSYAA</sequence>
<dbReference type="AlphaFoldDB" id="T1BBC8"/>
<name>T1BBC8_9ZZZZ</name>
<dbReference type="Gene3D" id="2.180.10.10">
    <property type="entry name" value="RHS repeat-associated core"/>
    <property type="match status" value="1"/>
</dbReference>
<evidence type="ECO:0000313" key="3">
    <source>
        <dbReference type="EMBL" id="EQD67152.1"/>
    </source>
</evidence>
<feature type="domain" description="Teneurin-like YD-shell" evidence="2">
    <location>
        <begin position="2"/>
        <end position="87"/>
    </location>
</feature>
<dbReference type="InterPro" id="IPR006530">
    <property type="entry name" value="YD"/>
</dbReference>
<dbReference type="NCBIfam" id="TIGR01643">
    <property type="entry name" value="YD_repeat_2x"/>
    <property type="match status" value="1"/>
</dbReference>
<proteinExistence type="predicted"/>
<keyword evidence="1" id="KW-0677">Repeat</keyword>
<protein>
    <submittedName>
        <fullName evidence="3">Teneurin-1</fullName>
    </submittedName>
</protein>
<comment type="caution">
    <text evidence="3">The sequence shown here is derived from an EMBL/GenBank/DDBJ whole genome shotgun (WGS) entry which is preliminary data.</text>
</comment>
<dbReference type="Pfam" id="PF25023">
    <property type="entry name" value="TEN_YD-shell"/>
    <property type="match status" value="1"/>
</dbReference>
<dbReference type="InterPro" id="IPR056823">
    <property type="entry name" value="TEN-like_YD-shell"/>
</dbReference>